<evidence type="ECO:0000256" key="1">
    <source>
        <dbReference type="SAM" id="Phobius"/>
    </source>
</evidence>
<evidence type="ECO:0000313" key="3">
    <source>
        <dbReference type="EMBL" id="MDK4335348.1"/>
    </source>
</evidence>
<feature type="transmembrane region" description="Helical" evidence="1">
    <location>
        <begin position="121"/>
        <end position="139"/>
    </location>
</feature>
<feature type="transmembrane region" description="Helical" evidence="1">
    <location>
        <begin position="12"/>
        <end position="31"/>
    </location>
</feature>
<keyword evidence="1" id="KW-0812">Transmembrane</keyword>
<dbReference type="RefSeq" id="WP_284642397.1">
    <property type="nucleotide sequence ID" value="NZ_JASNVU010000009.1"/>
</dbReference>
<dbReference type="PANTHER" id="PTHR30590:SF2">
    <property type="entry name" value="INNER MEMBRANE PROTEIN"/>
    <property type="match status" value="1"/>
</dbReference>
<proteinExistence type="predicted"/>
<name>A0AAP4BZ20_9CORY</name>
<dbReference type="PANTHER" id="PTHR30590">
    <property type="entry name" value="INNER MEMBRANE PROTEIN"/>
    <property type="match status" value="1"/>
</dbReference>
<keyword evidence="1" id="KW-0472">Membrane</keyword>
<feature type="transmembrane region" description="Helical" evidence="1">
    <location>
        <begin position="320"/>
        <end position="339"/>
    </location>
</feature>
<reference evidence="3" key="1">
    <citation type="submission" date="2023-05" db="EMBL/GenBank/DDBJ databases">
        <title>Metabolic capabilities are highly conserved among human nasal-associated Corynebacterium species in pangenomic analyses.</title>
        <authorList>
            <person name="Tran T.H."/>
            <person name="Roberts A.Q."/>
            <person name="Escapa I.F."/>
            <person name="Gao W."/>
            <person name="Conlan S."/>
            <person name="Kong H."/>
            <person name="Segre J.A."/>
            <person name="Kelly M.S."/>
            <person name="Lemon K.P."/>
        </authorList>
    </citation>
    <scope>NUCLEOTIDE SEQUENCE</scope>
    <source>
        <strain evidence="3">KPL2618</strain>
    </source>
</reference>
<feature type="transmembrane region" description="Helical" evidence="1">
    <location>
        <begin position="187"/>
        <end position="214"/>
    </location>
</feature>
<evidence type="ECO:0000313" key="4">
    <source>
        <dbReference type="Proteomes" id="UP001230317"/>
    </source>
</evidence>
<sequence>MASTRLIVPDAARGMALLGIAIANMTTAWIITEDRPGAYFGGILNDSVLDKIAVVFGAFFVHNRGLPMFSTLLGFGVGLIAMSLWRRGFPLGEARRVIAKRYGFLALLGAVHMVLLFWGDIMFVYGIAGIVIALLLTLHNSTLRKISHIALGVLTVLGIATFIFSAIDGGLDIPVDAIGTVNSYGDLLLSQLLTLGAQIISAPLIVLMYLPVMLVGFVWAREGVLADVPSHRPQLLRWVAIAAAVTLVIGTLWSLGTLGVIDERWANAASSANSTLGVLTGPGILAGLALILQPVQERLATGASVPAFLWPFVALGKRSMSGYVGQSILFFLIVHPFTLDYGHDLGAFGQAALACGVWLVTVIGACVLEALGLRGPFEVVHRRLSYGPSMQPERSVPRQGLT</sequence>
<feature type="transmembrane region" description="Helical" evidence="1">
    <location>
        <begin position="97"/>
        <end position="115"/>
    </location>
</feature>
<feature type="transmembrane region" description="Helical" evidence="1">
    <location>
        <begin position="235"/>
        <end position="255"/>
    </location>
</feature>
<organism evidence="3 4">
    <name type="scientific">Corynebacterium accolens</name>
    <dbReference type="NCBI Taxonomy" id="38284"/>
    <lineage>
        <taxon>Bacteria</taxon>
        <taxon>Bacillati</taxon>
        <taxon>Actinomycetota</taxon>
        <taxon>Actinomycetes</taxon>
        <taxon>Mycobacteriales</taxon>
        <taxon>Corynebacteriaceae</taxon>
        <taxon>Corynebacterium</taxon>
    </lineage>
</organism>
<dbReference type="AlphaFoldDB" id="A0AAP4BZ20"/>
<dbReference type="Proteomes" id="UP001230317">
    <property type="component" value="Unassembled WGS sequence"/>
</dbReference>
<feature type="transmembrane region" description="Helical" evidence="1">
    <location>
        <begin position="146"/>
        <end position="167"/>
    </location>
</feature>
<feature type="transmembrane region" description="Helical" evidence="1">
    <location>
        <begin position="275"/>
        <end position="292"/>
    </location>
</feature>
<dbReference type="Pfam" id="PF04235">
    <property type="entry name" value="DUF418"/>
    <property type="match status" value="1"/>
</dbReference>
<feature type="domain" description="DUF418" evidence="2">
    <location>
        <begin position="220"/>
        <end position="387"/>
    </location>
</feature>
<dbReference type="InterPro" id="IPR052529">
    <property type="entry name" value="Bact_Transport_Assoc"/>
</dbReference>
<gene>
    <name evidence="3" type="ORF">QPX58_08000</name>
</gene>
<evidence type="ECO:0000259" key="2">
    <source>
        <dbReference type="Pfam" id="PF04235"/>
    </source>
</evidence>
<comment type="caution">
    <text evidence="3">The sequence shown here is derived from an EMBL/GenBank/DDBJ whole genome shotgun (WGS) entry which is preliminary data.</text>
</comment>
<keyword evidence="1" id="KW-1133">Transmembrane helix</keyword>
<feature type="transmembrane region" description="Helical" evidence="1">
    <location>
        <begin position="351"/>
        <end position="373"/>
    </location>
</feature>
<dbReference type="InterPro" id="IPR007349">
    <property type="entry name" value="DUF418"/>
</dbReference>
<dbReference type="EMBL" id="JASNVU010000009">
    <property type="protein sequence ID" value="MDK4335348.1"/>
    <property type="molecule type" value="Genomic_DNA"/>
</dbReference>
<protein>
    <submittedName>
        <fullName evidence="3">DUF418 domain-containing protein</fullName>
    </submittedName>
</protein>
<feature type="transmembrane region" description="Helical" evidence="1">
    <location>
        <begin position="66"/>
        <end position="85"/>
    </location>
</feature>
<accession>A0AAP4BZ20</accession>